<evidence type="ECO:0000256" key="2">
    <source>
        <dbReference type="SAM" id="Phobius"/>
    </source>
</evidence>
<accession>A0ABP0CH28</accession>
<keyword evidence="2" id="KW-0812">Transmembrane</keyword>
<organism evidence="3 4">
    <name type="scientific">Sporothrix curviconia</name>
    <dbReference type="NCBI Taxonomy" id="1260050"/>
    <lineage>
        <taxon>Eukaryota</taxon>
        <taxon>Fungi</taxon>
        <taxon>Dikarya</taxon>
        <taxon>Ascomycota</taxon>
        <taxon>Pezizomycotina</taxon>
        <taxon>Sordariomycetes</taxon>
        <taxon>Sordariomycetidae</taxon>
        <taxon>Ophiostomatales</taxon>
        <taxon>Ophiostomataceae</taxon>
        <taxon>Sporothrix</taxon>
    </lineage>
</organism>
<dbReference type="EMBL" id="CAWUHB010000056">
    <property type="protein sequence ID" value="CAK7231108.1"/>
    <property type="molecule type" value="Genomic_DNA"/>
</dbReference>
<keyword evidence="2" id="KW-0472">Membrane</keyword>
<proteinExistence type="predicted"/>
<gene>
    <name evidence="3" type="ORF">SCUCBS95973_007801</name>
</gene>
<feature type="transmembrane region" description="Helical" evidence="2">
    <location>
        <begin position="12"/>
        <end position="31"/>
    </location>
</feature>
<protein>
    <recommendedName>
        <fullName evidence="5">MARVEL domain-containing protein</fullName>
    </recommendedName>
</protein>
<feature type="transmembrane region" description="Helical" evidence="2">
    <location>
        <begin position="43"/>
        <end position="65"/>
    </location>
</feature>
<evidence type="ECO:0000313" key="3">
    <source>
        <dbReference type="EMBL" id="CAK7231108.1"/>
    </source>
</evidence>
<evidence type="ECO:0000256" key="1">
    <source>
        <dbReference type="SAM" id="MobiDB-lite"/>
    </source>
</evidence>
<keyword evidence="4" id="KW-1185">Reference proteome</keyword>
<name>A0ABP0CH28_9PEZI</name>
<evidence type="ECO:0008006" key="5">
    <source>
        <dbReference type="Google" id="ProtNLM"/>
    </source>
</evidence>
<reference evidence="3 4" key="1">
    <citation type="submission" date="2024-01" db="EMBL/GenBank/DDBJ databases">
        <authorList>
            <person name="Allen C."/>
            <person name="Tagirdzhanova G."/>
        </authorList>
    </citation>
    <scope>NUCLEOTIDE SEQUENCE [LARGE SCALE GENOMIC DNA]</scope>
</reference>
<evidence type="ECO:0000313" key="4">
    <source>
        <dbReference type="Proteomes" id="UP001642405"/>
    </source>
</evidence>
<feature type="region of interest" description="Disordered" evidence="1">
    <location>
        <begin position="300"/>
        <end position="324"/>
    </location>
</feature>
<dbReference type="Proteomes" id="UP001642405">
    <property type="component" value="Unassembled WGS sequence"/>
</dbReference>
<sequence length="343" mass="35899">MAIRDHGYYGYAFVAARPLQIIALGALVGMTGNFVSQDAHAHFAVPSQVVGTLVISSVALLWTLLSATAYDDAHIPYWATAVLDLLFTVPFVVGAAVLGGPLGGFRCSALPATRNADLLAIQTKAATATSPAAYILFVGDSQATCYQIMAVWGLAIALCALFAVTGLATGLLFFGRRRSTARALPETDITATATPTADLPPVVRGPPTMMPIYRSEPSSIEMALAPAPGKWHGSEDDEYEYEDSADYLNNSNIRRASVHGSLHGSVHSSFTRASSYYYSNPEPSLAAPTTATASANKTAAAAAAAGTPQPSTAPAFPSAHGRSLHPRLSTAVTPFSLGYDHPQ</sequence>
<feature type="transmembrane region" description="Helical" evidence="2">
    <location>
        <begin position="77"/>
        <end position="98"/>
    </location>
</feature>
<comment type="caution">
    <text evidence="3">The sequence shown here is derived from an EMBL/GenBank/DDBJ whole genome shotgun (WGS) entry which is preliminary data.</text>
</comment>
<keyword evidence="2" id="KW-1133">Transmembrane helix</keyword>
<feature type="compositionally biased region" description="Low complexity" evidence="1">
    <location>
        <begin position="300"/>
        <end position="315"/>
    </location>
</feature>
<feature type="transmembrane region" description="Helical" evidence="2">
    <location>
        <begin position="149"/>
        <end position="174"/>
    </location>
</feature>